<dbReference type="EMBL" id="JAUDUY010000002">
    <property type="protein sequence ID" value="MDM9630547.1"/>
    <property type="molecule type" value="Genomic_DNA"/>
</dbReference>
<accession>A0ABT7WCC1</accession>
<evidence type="ECO:0000313" key="3">
    <source>
        <dbReference type="EMBL" id="MDM9630547.1"/>
    </source>
</evidence>
<protein>
    <submittedName>
        <fullName evidence="3">Carbohydrate porin</fullName>
    </submittedName>
</protein>
<organism evidence="3 4">
    <name type="scientific">Robiginitalea aurantiaca</name>
    <dbReference type="NCBI Taxonomy" id="3056915"/>
    <lineage>
        <taxon>Bacteria</taxon>
        <taxon>Pseudomonadati</taxon>
        <taxon>Bacteroidota</taxon>
        <taxon>Flavobacteriia</taxon>
        <taxon>Flavobacteriales</taxon>
        <taxon>Flavobacteriaceae</taxon>
        <taxon>Robiginitalea</taxon>
    </lineage>
</organism>
<reference evidence="3" key="1">
    <citation type="submission" date="2023-06" db="EMBL/GenBank/DDBJ databases">
        <title>Robiginitalea aurantiacus sp. nov. and Algoriphagus sediminis sp. nov., isolated from coastal sediment.</title>
        <authorList>
            <person name="Zhou Z.Y."/>
            <person name="An J."/>
            <person name="Jia Y.W."/>
            <person name="Du Z.J."/>
        </authorList>
    </citation>
    <scope>NUCLEOTIDE SEQUENCE</scope>
    <source>
        <strain evidence="3">M39</strain>
    </source>
</reference>
<feature type="signal peptide" evidence="2">
    <location>
        <begin position="1"/>
        <end position="23"/>
    </location>
</feature>
<comment type="caution">
    <text evidence="3">The sequence shown here is derived from an EMBL/GenBank/DDBJ whole genome shotgun (WGS) entry which is preliminary data.</text>
</comment>
<feature type="chain" id="PRO_5044956645" evidence="2">
    <location>
        <begin position="24"/>
        <end position="419"/>
    </location>
</feature>
<evidence type="ECO:0000313" key="4">
    <source>
        <dbReference type="Proteomes" id="UP001174839"/>
    </source>
</evidence>
<keyword evidence="2" id="KW-0732">Signal</keyword>
<dbReference type="Proteomes" id="UP001174839">
    <property type="component" value="Unassembled WGS sequence"/>
</dbReference>
<dbReference type="InterPro" id="IPR007049">
    <property type="entry name" value="Carb-sel_porin_OprB"/>
</dbReference>
<comment type="similarity">
    <text evidence="1 2">Belongs to the OprB family.</text>
</comment>
<keyword evidence="4" id="KW-1185">Reference proteome</keyword>
<evidence type="ECO:0000256" key="2">
    <source>
        <dbReference type="RuleBase" id="RU363072"/>
    </source>
</evidence>
<gene>
    <name evidence="3" type="ORF">QU605_03650</name>
</gene>
<sequence>MSHYLYKLLLPALMIGSSVTLNAQEQPKKSDSLPKLGSADQVDNRLELDQKVTKPLLELPFLTPYFDFKEGVKTSSGLGFATEYSSLFVGTNADMGQGKASSGIWKFYGSWDLVGRKSGNSGALIFKVEHRHKYGNIPPKSLGLDMGYVGFIAPPFSNDGWRATNLYWRQRFMKGRLAVVAGFLDVTDFFDVYALASPWMHFTNFAFSTGAAAVNVPNDGYLGLSVGGWISDKVYGIAGFGDINSDPSDIFNGFDAFFTKKEYFKHVEIGITSSKDYMLLDNIHVSFWQRDATSATGDPNGWGLVLSATKYLQETYLPFFRYAYTKDAGSLLQHSIVAGIGYQPLPGSHLAGFAFNWGQVNETTFGTGLDDQFAFELFYRLQLSSKVAVTPDLQYMINPALNPEQASIFLYSLRARIVL</sequence>
<evidence type="ECO:0000256" key="1">
    <source>
        <dbReference type="ARBA" id="ARBA00008769"/>
    </source>
</evidence>
<proteinExistence type="inferred from homology"/>
<dbReference type="InterPro" id="IPR038673">
    <property type="entry name" value="OprB_sf"/>
</dbReference>
<dbReference type="Pfam" id="PF04966">
    <property type="entry name" value="OprB"/>
    <property type="match status" value="2"/>
</dbReference>
<name>A0ABT7WCC1_9FLAO</name>
<dbReference type="Gene3D" id="2.40.160.180">
    <property type="entry name" value="Carbohydrate-selective porin OprB"/>
    <property type="match status" value="1"/>
</dbReference>